<dbReference type="Gene3D" id="4.10.280.10">
    <property type="entry name" value="Helix-loop-helix DNA-binding domain"/>
    <property type="match status" value="1"/>
</dbReference>
<evidence type="ECO:0000313" key="10">
    <source>
        <dbReference type="EMBL" id="KAF4104727.1"/>
    </source>
</evidence>
<evidence type="ECO:0000256" key="2">
    <source>
        <dbReference type="ARBA" id="ARBA00022473"/>
    </source>
</evidence>
<keyword evidence="11" id="KW-1185">Reference proteome</keyword>
<dbReference type="CDD" id="cd11462">
    <property type="entry name" value="bHLH-O_HES7"/>
    <property type="match status" value="1"/>
</dbReference>
<dbReference type="PANTHER" id="PTHR10985">
    <property type="entry name" value="BASIC HELIX-LOOP-HELIX TRANSCRIPTION FACTOR, HES-RELATED"/>
    <property type="match status" value="1"/>
</dbReference>
<reference evidence="10 11" key="1">
    <citation type="submission" date="2020-04" db="EMBL/GenBank/DDBJ databases">
        <title>Chromosome-level genome assembly of a cyprinid fish Onychostoma macrolepis by integration of Nanopore Sequencing, Bionano and Hi-C technology.</title>
        <authorList>
            <person name="Wang D."/>
        </authorList>
    </citation>
    <scope>NUCLEOTIDE SEQUENCE [LARGE SCALE GENOMIC DNA]</scope>
    <source>
        <strain evidence="10">SWU-2019</strain>
        <tissue evidence="10">Muscle</tissue>
    </source>
</reference>
<keyword evidence="5" id="KW-0238">DNA-binding</keyword>
<dbReference type="AlphaFoldDB" id="A0A7J6CBP1"/>
<keyword evidence="2" id="KW-0217">Developmental protein</keyword>
<dbReference type="SUPFAM" id="SSF47459">
    <property type="entry name" value="HLH, helix-loop-helix DNA-binding domain"/>
    <property type="match status" value="1"/>
</dbReference>
<accession>A0A7J6CBP1</accession>
<feature type="domain" description="BHLH" evidence="9">
    <location>
        <begin position="29"/>
        <end position="86"/>
    </location>
</feature>
<evidence type="ECO:0000256" key="4">
    <source>
        <dbReference type="ARBA" id="ARBA00023015"/>
    </source>
</evidence>
<gene>
    <name evidence="10" type="ORF">G5714_014058</name>
</gene>
<keyword evidence="7" id="KW-0539">Nucleus</keyword>
<evidence type="ECO:0000256" key="6">
    <source>
        <dbReference type="ARBA" id="ARBA00023163"/>
    </source>
</evidence>
<evidence type="ECO:0000256" key="5">
    <source>
        <dbReference type="ARBA" id="ARBA00023125"/>
    </source>
</evidence>
<comment type="caution">
    <text evidence="10">The sequence shown here is derived from an EMBL/GenBank/DDBJ whole genome shotgun (WGS) entry which is preliminary data.</text>
</comment>
<dbReference type="GO" id="GO:0046983">
    <property type="term" value="F:protein dimerization activity"/>
    <property type="evidence" value="ECO:0007669"/>
    <property type="project" value="InterPro"/>
</dbReference>
<sequence length="234" mass="26487">MRGLLKERGISLIAKMSKEDPDIPEQKDSTRVSKPLMEKRRRDRINQSLETLRMLLLENTHNEKLKNPKVEKAEILESVVHFLRDDQGLGTDPFKITRGKRARTEESDEDLSSPSKCQSYRDGMRTCLIRVSNFIASKSHEFGHGVEKACGNLHKSHSMQAQLLSTPSRRETQVHLNEDSSLPAQQHLTHVQLSNSCTPSGCVKHAQRTVLSAPAMTSSPKQPVMLCDAVWRPW</sequence>
<evidence type="ECO:0000256" key="7">
    <source>
        <dbReference type="ARBA" id="ARBA00023242"/>
    </source>
</evidence>
<name>A0A7J6CBP1_9TELE</name>
<proteinExistence type="predicted"/>
<evidence type="ECO:0000256" key="1">
    <source>
        <dbReference type="ARBA" id="ARBA00004123"/>
    </source>
</evidence>
<dbReference type="PROSITE" id="PS50888">
    <property type="entry name" value="BHLH"/>
    <property type="match status" value="1"/>
</dbReference>
<dbReference type="GO" id="GO:0003677">
    <property type="term" value="F:DNA binding"/>
    <property type="evidence" value="ECO:0007669"/>
    <property type="project" value="UniProtKB-KW"/>
</dbReference>
<dbReference type="InterPro" id="IPR036638">
    <property type="entry name" value="HLH_DNA-bd_sf"/>
</dbReference>
<dbReference type="GO" id="GO:0005634">
    <property type="term" value="C:nucleus"/>
    <property type="evidence" value="ECO:0007669"/>
    <property type="project" value="UniProtKB-SubCell"/>
</dbReference>
<organism evidence="10 11">
    <name type="scientific">Onychostoma macrolepis</name>
    <dbReference type="NCBI Taxonomy" id="369639"/>
    <lineage>
        <taxon>Eukaryota</taxon>
        <taxon>Metazoa</taxon>
        <taxon>Chordata</taxon>
        <taxon>Craniata</taxon>
        <taxon>Vertebrata</taxon>
        <taxon>Euteleostomi</taxon>
        <taxon>Actinopterygii</taxon>
        <taxon>Neopterygii</taxon>
        <taxon>Teleostei</taxon>
        <taxon>Ostariophysi</taxon>
        <taxon>Cypriniformes</taxon>
        <taxon>Cyprinidae</taxon>
        <taxon>Acrossocheilinae</taxon>
        <taxon>Onychostoma</taxon>
    </lineage>
</organism>
<keyword evidence="3" id="KW-0678">Repressor</keyword>
<keyword evidence="4" id="KW-0805">Transcription regulation</keyword>
<dbReference type="OrthoDB" id="6085656at2759"/>
<evidence type="ECO:0000256" key="3">
    <source>
        <dbReference type="ARBA" id="ARBA00022491"/>
    </source>
</evidence>
<dbReference type="Proteomes" id="UP000579812">
    <property type="component" value="Unassembled WGS sequence"/>
</dbReference>
<dbReference type="FunFam" id="4.10.280.10:FF:000063">
    <property type="entry name" value="transcription factor HES-7 isoform X1"/>
    <property type="match status" value="1"/>
</dbReference>
<comment type="subcellular location">
    <subcellularLocation>
        <location evidence="1">Nucleus</location>
    </subcellularLocation>
</comment>
<dbReference type="Pfam" id="PF00010">
    <property type="entry name" value="HLH"/>
    <property type="match status" value="1"/>
</dbReference>
<dbReference type="InterPro" id="IPR011598">
    <property type="entry name" value="bHLH_dom"/>
</dbReference>
<keyword evidence="6" id="KW-0804">Transcription</keyword>
<dbReference type="SMART" id="SM00353">
    <property type="entry name" value="HLH"/>
    <property type="match status" value="1"/>
</dbReference>
<evidence type="ECO:0000259" key="9">
    <source>
        <dbReference type="PROSITE" id="PS50888"/>
    </source>
</evidence>
<comment type="subunit">
    <text evidence="8">Transcription repression requires formation of a complex with a corepressor protein of the Groucho/TLE family.</text>
</comment>
<evidence type="ECO:0000256" key="8">
    <source>
        <dbReference type="ARBA" id="ARBA00023791"/>
    </source>
</evidence>
<dbReference type="InterPro" id="IPR050370">
    <property type="entry name" value="HES_HEY"/>
</dbReference>
<protein>
    <recommendedName>
        <fullName evidence="9">BHLH domain-containing protein</fullName>
    </recommendedName>
</protein>
<evidence type="ECO:0000313" key="11">
    <source>
        <dbReference type="Proteomes" id="UP000579812"/>
    </source>
</evidence>
<dbReference type="EMBL" id="JAAMOB010000014">
    <property type="protein sequence ID" value="KAF4104727.1"/>
    <property type="molecule type" value="Genomic_DNA"/>
</dbReference>
<dbReference type="InterPro" id="IPR032644">
    <property type="entry name" value="HES-7_bHLH-O"/>
</dbReference>